<sequence length="604" mass="65853">MTVSSRLPKAPHSCRTCQRHGRRTAKPPERERLLHQRQRSWCSASSSAFSEVSEPSSGRDDGSRGRDVQLARVFWADDVKLEVYSSEVSKETAKVVGGLAAIQEWIIRRDLLLKNVLAHASKVGVLEPELVQGIFAEAERSDAPLFRFVDEQVLARVLVGLVETTGTEGVGSAAAPGGSEGSKRESLLLPVLSWALGSEDIVQPQEFEDMQFSWTFKDQPYVARRAAWRTVVSVDRGRSEGARRRVAASLAHDLNFEEAEAELSLGDAGEDDDAFSGNAMTGMAFGITLEDAERVVLDLDTGSSEDQSVEIGTDHLRVMKTVLLAFFKSRTKAQNWITCEPPLVRIRQADTSSGLAEVVFTSRDGTGEQQVLAKPSDLQCLLDMLDFVGMHEQTLPCLSMQASCDLNEQEIYESGARLRSLKAAAKASVSILTALLLGWVALNRTSERVQSNIRKLEVASGTFTTVFVDKYRSRVEKKGLELSKGSEVLGSSLRKNKSTARTLAALLKTSAEGGSKFIKGRGTAALKYQVVMTRSGNLAGLSPVNVEAIAKWKDVSELLLFKPSAADAGALKVGDAFVFLLTIHEDGKVSTEPWDMGKNMIEVN</sequence>
<proteinExistence type="predicted"/>
<dbReference type="EMBL" id="CP031042">
    <property type="protein sequence ID" value="QDZ23097.1"/>
    <property type="molecule type" value="Genomic_DNA"/>
</dbReference>
<evidence type="ECO:0000256" key="1">
    <source>
        <dbReference type="SAM" id="MobiDB-lite"/>
    </source>
</evidence>
<gene>
    <name evidence="2" type="ORF">A3770_09p56150</name>
</gene>
<evidence type="ECO:0000313" key="2">
    <source>
        <dbReference type="EMBL" id="QDZ23097.1"/>
    </source>
</evidence>
<dbReference type="AlphaFoldDB" id="A0A5B8MS44"/>
<organism evidence="2 3">
    <name type="scientific">Chloropicon primus</name>
    <dbReference type="NCBI Taxonomy" id="1764295"/>
    <lineage>
        <taxon>Eukaryota</taxon>
        <taxon>Viridiplantae</taxon>
        <taxon>Chlorophyta</taxon>
        <taxon>Chloropicophyceae</taxon>
        <taxon>Chloropicales</taxon>
        <taxon>Chloropicaceae</taxon>
        <taxon>Chloropicon</taxon>
    </lineage>
</organism>
<evidence type="ECO:0000313" key="3">
    <source>
        <dbReference type="Proteomes" id="UP000316726"/>
    </source>
</evidence>
<reference evidence="2 3" key="1">
    <citation type="submission" date="2018-07" db="EMBL/GenBank/DDBJ databases">
        <title>The complete nuclear genome of the prasinophyte Chloropicon primus (CCMP1205).</title>
        <authorList>
            <person name="Pombert J.-F."/>
            <person name="Otis C."/>
            <person name="Turmel M."/>
            <person name="Lemieux C."/>
        </authorList>
    </citation>
    <scope>NUCLEOTIDE SEQUENCE [LARGE SCALE GENOMIC DNA]</scope>
    <source>
        <strain evidence="2 3">CCMP1205</strain>
    </source>
</reference>
<name>A0A5B8MS44_9CHLO</name>
<dbReference type="Proteomes" id="UP000316726">
    <property type="component" value="Chromosome 9"/>
</dbReference>
<accession>A0A5B8MS44</accession>
<feature type="region of interest" description="Disordered" evidence="1">
    <location>
        <begin position="1"/>
        <end position="39"/>
    </location>
</feature>
<protein>
    <submittedName>
        <fullName evidence="2">Uncharacterized protein</fullName>
    </submittedName>
</protein>
<keyword evidence="3" id="KW-1185">Reference proteome</keyword>